<comment type="caution">
    <text evidence="2">The sequence shown here is derived from an EMBL/GenBank/DDBJ whole genome shotgun (WGS) entry which is preliminary data.</text>
</comment>
<evidence type="ECO:0000313" key="2">
    <source>
        <dbReference type="EMBL" id="CAF1129140.1"/>
    </source>
</evidence>
<feature type="non-terminal residue" evidence="2">
    <location>
        <position position="1"/>
    </location>
</feature>
<evidence type="ECO:0000256" key="1">
    <source>
        <dbReference type="SAM" id="MobiDB-lite"/>
    </source>
</evidence>
<keyword evidence="3" id="KW-1185">Reference proteome</keyword>
<dbReference type="AlphaFoldDB" id="A0A814R5H5"/>
<dbReference type="Proteomes" id="UP000663879">
    <property type="component" value="Unassembled WGS sequence"/>
</dbReference>
<reference evidence="2" key="1">
    <citation type="submission" date="2021-02" db="EMBL/GenBank/DDBJ databases">
        <authorList>
            <person name="Nowell W R."/>
        </authorList>
    </citation>
    <scope>NUCLEOTIDE SEQUENCE</scope>
    <source>
        <strain evidence="2">Ploen Becks lab</strain>
    </source>
</reference>
<name>A0A814R5H5_9BILA</name>
<organism evidence="2 3">
    <name type="scientific">Brachionus calyciflorus</name>
    <dbReference type="NCBI Taxonomy" id="104777"/>
    <lineage>
        <taxon>Eukaryota</taxon>
        <taxon>Metazoa</taxon>
        <taxon>Spiralia</taxon>
        <taxon>Gnathifera</taxon>
        <taxon>Rotifera</taxon>
        <taxon>Eurotatoria</taxon>
        <taxon>Monogononta</taxon>
        <taxon>Pseudotrocha</taxon>
        <taxon>Ploima</taxon>
        <taxon>Brachionidae</taxon>
        <taxon>Brachionus</taxon>
    </lineage>
</organism>
<feature type="region of interest" description="Disordered" evidence="1">
    <location>
        <begin position="104"/>
        <end position="128"/>
    </location>
</feature>
<dbReference type="EMBL" id="CAJNOC010009449">
    <property type="protein sequence ID" value="CAF1129140.1"/>
    <property type="molecule type" value="Genomic_DNA"/>
</dbReference>
<protein>
    <submittedName>
        <fullName evidence="2">Uncharacterized protein</fullName>
    </submittedName>
</protein>
<proteinExistence type="predicted"/>
<evidence type="ECO:0000313" key="3">
    <source>
        <dbReference type="Proteomes" id="UP000663879"/>
    </source>
</evidence>
<gene>
    <name evidence="2" type="ORF">OXX778_LOCUS22394</name>
</gene>
<sequence>MSDNDIYIRRISNKIGSNGKTAVRLYEFLNRNIDQRNLKDTLGKINYVTVLNNTKLNQDDFVGFLSFEDRKVHKKFVEEFNEPLLFAGRQMIFEINFKETSTELRTENRNHDNSTSVEPQSKKQKTNSEESLAILNANIPEFLKAIRTNVTNETGRQSANFIPQ</sequence>
<accession>A0A814R5H5</accession>